<name>A0A644X8U1_9ZZZZ</name>
<evidence type="ECO:0000313" key="1">
    <source>
        <dbReference type="EMBL" id="MPM12231.1"/>
    </source>
</evidence>
<gene>
    <name evidence="1" type="ORF">SDC9_58583</name>
</gene>
<sequence>MSVEINLKESTTPEESNVLKILNDMKPFIFDLSEVVVGISSFVQTCDACLFVRKTSGIGLKYISRWYKTQTAI</sequence>
<proteinExistence type="predicted"/>
<comment type="caution">
    <text evidence="1">The sequence shown here is derived from an EMBL/GenBank/DDBJ whole genome shotgun (WGS) entry which is preliminary data.</text>
</comment>
<reference evidence="1" key="1">
    <citation type="submission" date="2019-08" db="EMBL/GenBank/DDBJ databases">
        <authorList>
            <person name="Kucharzyk K."/>
            <person name="Murdoch R.W."/>
            <person name="Higgins S."/>
            <person name="Loffler F."/>
        </authorList>
    </citation>
    <scope>NUCLEOTIDE SEQUENCE</scope>
</reference>
<organism evidence="1">
    <name type="scientific">bioreactor metagenome</name>
    <dbReference type="NCBI Taxonomy" id="1076179"/>
    <lineage>
        <taxon>unclassified sequences</taxon>
        <taxon>metagenomes</taxon>
        <taxon>ecological metagenomes</taxon>
    </lineage>
</organism>
<dbReference type="EMBL" id="VSSQ01001941">
    <property type="protein sequence ID" value="MPM12231.1"/>
    <property type="molecule type" value="Genomic_DNA"/>
</dbReference>
<protein>
    <submittedName>
        <fullName evidence="1">Uncharacterized protein</fullName>
    </submittedName>
</protein>
<dbReference type="AlphaFoldDB" id="A0A644X8U1"/>
<accession>A0A644X8U1</accession>